<name>A0ABQ0P498_9PROT</name>
<proteinExistence type="predicted"/>
<keyword evidence="2" id="KW-0238">DNA-binding</keyword>
<evidence type="ECO:0000256" key="3">
    <source>
        <dbReference type="ARBA" id="ARBA00023163"/>
    </source>
</evidence>
<accession>A0ABQ0P498</accession>
<reference evidence="5" key="1">
    <citation type="submission" date="2013-04" db="EMBL/GenBank/DDBJ databases">
        <title>The genome sequencing project of 58 acetic acid bacteria.</title>
        <authorList>
            <person name="Okamoto-Kainuma A."/>
            <person name="Ishikawa M."/>
            <person name="Umino S."/>
            <person name="Koizumi Y."/>
            <person name="Shiwa Y."/>
            <person name="Yoshikawa H."/>
            <person name="Matsutani M."/>
            <person name="Matsushita K."/>
        </authorList>
    </citation>
    <scope>NUCLEOTIDE SEQUENCE</scope>
    <source>
        <strain evidence="5">DSM 15669</strain>
    </source>
</reference>
<evidence type="ECO:0000313" key="6">
    <source>
        <dbReference type="Proteomes" id="UP001062901"/>
    </source>
</evidence>
<keyword evidence="5" id="KW-0808">Transferase</keyword>
<dbReference type="InterPro" id="IPR036390">
    <property type="entry name" value="WH_DNA-bd_sf"/>
</dbReference>
<dbReference type="InterPro" id="IPR011991">
    <property type="entry name" value="ArsR-like_HTH"/>
</dbReference>
<keyword evidence="1" id="KW-0805">Transcription regulation</keyword>
<dbReference type="Proteomes" id="UP001062901">
    <property type="component" value="Unassembled WGS sequence"/>
</dbReference>
<keyword evidence="6" id="KW-1185">Reference proteome</keyword>
<keyword evidence="5" id="KW-0489">Methyltransferase</keyword>
<dbReference type="CDD" id="cd02440">
    <property type="entry name" value="AdoMet_MTases"/>
    <property type="match status" value="1"/>
</dbReference>
<dbReference type="Pfam" id="PF08241">
    <property type="entry name" value="Methyltransf_11"/>
    <property type="match status" value="1"/>
</dbReference>
<evidence type="ECO:0000256" key="2">
    <source>
        <dbReference type="ARBA" id="ARBA00023125"/>
    </source>
</evidence>
<dbReference type="CDD" id="cd00090">
    <property type="entry name" value="HTH_ARSR"/>
    <property type="match status" value="1"/>
</dbReference>
<dbReference type="InterPro" id="IPR036388">
    <property type="entry name" value="WH-like_DNA-bd_sf"/>
</dbReference>
<dbReference type="InterPro" id="IPR051011">
    <property type="entry name" value="Metal_resp_trans_reg"/>
</dbReference>
<dbReference type="InterPro" id="IPR029063">
    <property type="entry name" value="SAM-dependent_MTases_sf"/>
</dbReference>
<dbReference type="GO" id="GO:0008168">
    <property type="term" value="F:methyltransferase activity"/>
    <property type="evidence" value="ECO:0007669"/>
    <property type="project" value="UniProtKB-KW"/>
</dbReference>
<dbReference type="GO" id="GO:0032259">
    <property type="term" value="P:methylation"/>
    <property type="evidence" value="ECO:0007669"/>
    <property type="project" value="UniProtKB-KW"/>
</dbReference>
<dbReference type="PROSITE" id="PS50987">
    <property type="entry name" value="HTH_ARSR_2"/>
    <property type="match status" value="1"/>
</dbReference>
<evidence type="ECO:0000259" key="4">
    <source>
        <dbReference type="PROSITE" id="PS50987"/>
    </source>
</evidence>
<dbReference type="PANTHER" id="PTHR43132">
    <property type="entry name" value="ARSENICAL RESISTANCE OPERON REPRESSOR ARSR-RELATED"/>
    <property type="match status" value="1"/>
</dbReference>
<dbReference type="EMBL" id="BAQD01000124">
    <property type="protein sequence ID" value="GBQ08597.1"/>
    <property type="molecule type" value="Genomic_DNA"/>
</dbReference>
<dbReference type="Gene3D" id="3.40.50.150">
    <property type="entry name" value="Vaccinia Virus protein VP39"/>
    <property type="match status" value="1"/>
</dbReference>
<dbReference type="SMART" id="SM00418">
    <property type="entry name" value="HTH_ARSR"/>
    <property type="match status" value="1"/>
</dbReference>
<dbReference type="Gene3D" id="1.10.10.10">
    <property type="entry name" value="Winged helix-like DNA-binding domain superfamily/Winged helix DNA-binding domain"/>
    <property type="match status" value="1"/>
</dbReference>
<dbReference type="PANTHER" id="PTHR43132:SF2">
    <property type="entry name" value="ARSENICAL RESISTANCE OPERON REPRESSOR ARSR-RELATED"/>
    <property type="match status" value="1"/>
</dbReference>
<dbReference type="SUPFAM" id="SSF46785">
    <property type="entry name" value="Winged helix' DNA-binding domain"/>
    <property type="match status" value="1"/>
</dbReference>
<sequence>MDRALIIFQALAEPTRLRILRLLREMELSVGELAQVLGQSQPRVSRHVKVLAEAELVVRRKEGSWVFLALGAQKDLDPVFAALDQWHPAESEAEDDLVRADRQRLQAVRNVRMGAAEDWFEVHAAEWDAIRSLHVSEKEVEAAIGQVLGDSLKNCLVDIGTGTGRMLELLAGTARSAVGFDRSPSMLRLARAKLEHIQTASGEGIKLRQGNFYALPMAENAADLAIMHQALRYAQHPAAVIAEAARILAPDGQFLLVDFAAHQREELRMRDAHVYLGFRDEQMAEWFKAAGFDLVLTEALEGELTVKLWLGQLRSTAS</sequence>
<dbReference type="SUPFAM" id="SSF53335">
    <property type="entry name" value="S-adenosyl-L-methionine-dependent methyltransferases"/>
    <property type="match status" value="1"/>
</dbReference>
<dbReference type="InterPro" id="IPR001845">
    <property type="entry name" value="HTH_ArsR_DNA-bd_dom"/>
</dbReference>
<dbReference type="PRINTS" id="PR00778">
    <property type="entry name" value="HTHARSR"/>
</dbReference>
<dbReference type="InterPro" id="IPR013216">
    <property type="entry name" value="Methyltransf_11"/>
</dbReference>
<dbReference type="Pfam" id="PF01022">
    <property type="entry name" value="HTH_5"/>
    <property type="match status" value="1"/>
</dbReference>
<feature type="domain" description="HTH arsR-type" evidence="4">
    <location>
        <begin position="1"/>
        <end position="90"/>
    </location>
</feature>
<evidence type="ECO:0000256" key="1">
    <source>
        <dbReference type="ARBA" id="ARBA00023015"/>
    </source>
</evidence>
<organism evidence="5 6">
    <name type="scientific">Saccharibacter floricola DSM 15669</name>
    <dbReference type="NCBI Taxonomy" id="1123227"/>
    <lineage>
        <taxon>Bacteria</taxon>
        <taxon>Pseudomonadati</taxon>
        <taxon>Pseudomonadota</taxon>
        <taxon>Alphaproteobacteria</taxon>
        <taxon>Acetobacterales</taxon>
        <taxon>Acetobacteraceae</taxon>
        <taxon>Saccharibacter</taxon>
    </lineage>
</organism>
<evidence type="ECO:0000313" key="5">
    <source>
        <dbReference type="EMBL" id="GBQ08597.1"/>
    </source>
</evidence>
<comment type="caution">
    <text evidence="5">The sequence shown here is derived from an EMBL/GenBank/DDBJ whole genome shotgun (WGS) entry which is preliminary data.</text>
</comment>
<dbReference type="RefSeq" id="WP_018980116.1">
    <property type="nucleotide sequence ID" value="NZ_BAQD01000124.1"/>
</dbReference>
<protein>
    <submittedName>
        <fullName evidence="5">SAM-dependent methyltransferase</fullName>
    </submittedName>
</protein>
<keyword evidence="3" id="KW-0804">Transcription</keyword>
<dbReference type="NCBIfam" id="NF033788">
    <property type="entry name" value="HTH_metalloreg"/>
    <property type="match status" value="1"/>
</dbReference>
<gene>
    <name evidence="5" type="ORF">AA15669_1830</name>
</gene>